<evidence type="ECO:0000313" key="3">
    <source>
        <dbReference type="Proteomes" id="UP001206639"/>
    </source>
</evidence>
<proteinExistence type="predicted"/>
<feature type="compositionally biased region" description="Basic and acidic residues" evidence="1">
    <location>
        <begin position="380"/>
        <end position="389"/>
    </location>
</feature>
<evidence type="ECO:0000256" key="1">
    <source>
        <dbReference type="SAM" id="MobiDB-lite"/>
    </source>
</evidence>
<keyword evidence="3" id="KW-1185">Reference proteome</keyword>
<gene>
    <name evidence="2" type="ORF">N4S67_04260</name>
</gene>
<dbReference type="Proteomes" id="UP001206639">
    <property type="component" value="Unassembled WGS sequence"/>
</dbReference>
<accession>A0ABT2M907</accession>
<protein>
    <submittedName>
        <fullName evidence="2">AAA family ATPase</fullName>
    </submittedName>
</protein>
<evidence type="ECO:0000313" key="2">
    <source>
        <dbReference type="EMBL" id="MCT7657630.1"/>
    </source>
</evidence>
<comment type="caution">
    <text evidence="2">The sequence shown here is derived from an EMBL/GenBank/DDBJ whole genome shotgun (WGS) entry which is preliminary data.</text>
</comment>
<feature type="region of interest" description="Disordered" evidence="1">
    <location>
        <begin position="354"/>
        <end position="439"/>
    </location>
</feature>
<dbReference type="EMBL" id="JAODWD010000001">
    <property type="protein sequence ID" value="MCT7657630.1"/>
    <property type="molecule type" value="Genomic_DNA"/>
</dbReference>
<reference evidence="3" key="1">
    <citation type="submission" date="2023-07" db="EMBL/GenBank/DDBJ databases">
        <authorList>
            <person name="Deng Y."/>
            <person name="Zhang Y.-Q."/>
        </authorList>
    </citation>
    <scope>NUCLEOTIDE SEQUENCE [LARGE SCALE GENOMIC DNA]</scope>
    <source>
        <strain evidence="3">CPCC 205710</strain>
    </source>
</reference>
<feature type="compositionally biased region" description="Polar residues" evidence="1">
    <location>
        <begin position="354"/>
        <end position="379"/>
    </location>
</feature>
<dbReference type="SUPFAM" id="SSF52540">
    <property type="entry name" value="P-loop containing nucleoside triphosphate hydrolases"/>
    <property type="match status" value="1"/>
</dbReference>
<organism evidence="2 3">
    <name type="scientific">Mycobacterium deserti</name>
    <dbReference type="NCBI Taxonomy" id="2978347"/>
    <lineage>
        <taxon>Bacteria</taxon>
        <taxon>Bacillati</taxon>
        <taxon>Actinomycetota</taxon>
        <taxon>Actinomycetes</taxon>
        <taxon>Mycobacteriales</taxon>
        <taxon>Mycobacteriaceae</taxon>
        <taxon>Mycobacterium</taxon>
    </lineage>
</organism>
<feature type="compositionally biased region" description="Basic and acidic residues" evidence="1">
    <location>
        <begin position="428"/>
        <end position="439"/>
    </location>
</feature>
<dbReference type="InterPro" id="IPR027417">
    <property type="entry name" value="P-loop_NTPase"/>
</dbReference>
<dbReference type="RefSeq" id="WP_260991658.1">
    <property type="nucleotide sequence ID" value="NZ_JAODWD010000001.1"/>
</dbReference>
<name>A0ABT2M907_9MYCO</name>
<dbReference type="Pfam" id="PF13481">
    <property type="entry name" value="AAA_25"/>
    <property type="match status" value="1"/>
</dbReference>
<dbReference type="Gene3D" id="3.40.50.300">
    <property type="entry name" value="P-loop containing nucleotide triphosphate hydrolases"/>
    <property type="match status" value="1"/>
</dbReference>
<sequence length="477" mass="52256">MSVQSRDRREVNHMLGEHQLPALSGVVTGTQLQAASIPPLVWAVSGHLPEGLGILAARPKAGKSCLVLGIGLAVAAGKPVLGVEVEQRPVLYLALEDGWRRLGDRCRNMLGDGEKFPAAIEFMIDAKDAIEQAEAFVAVNDTGLIILDTLAVVKPERRARDDAYAKDYGFIRRLKALAKPGITVLVVHHTRKADSEGSFLDAVSGTHGIAGAADFVMVLDRKDNERNGVLHITGRDVEEASYSLIFECGEWSADGNGLEEAAQRANENQLGRTKRLVLQFVNSRPLTRTAHVVENLDITPEAARQTLSRLTQEGRIKRLSHGVYVPVTQSQSYETATSGLITARDNSLSDCHTVTTQSDRVTKQHGVSQRMSQSESPRSQGEHTDRDTVTRNLYSLKGWHSPSQSETTFGDIPDVRQDLPSSRLGPPKAEHRPTEMPNARHCEISGCDQRAYGNCCYGDIYRCAEHAGEWLAEQETL</sequence>